<evidence type="ECO:0000313" key="2">
    <source>
        <dbReference type="Proteomes" id="UP000192042"/>
    </source>
</evidence>
<accession>A0A1W1I8C6</accession>
<evidence type="ECO:0000313" key="1">
    <source>
        <dbReference type="EMBL" id="SLM49053.1"/>
    </source>
</evidence>
<dbReference type="OrthoDB" id="117166at2"/>
<evidence type="ECO:0008006" key="3">
    <source>
        <dbReference type="Google" id="ProtNLM"/>
    </source>
</evidence>
<dbReference type="STRING" id="1325564.NSJP_2886"/>
<protein>
    <recommendedName>
        <fullName evidence="3">Ysc84 actin-binding domain-containing protein</fullName>
    </recommendedName>
</protein>
<dbReference type="PROSITE" id="PS51257">
    <property type="entry name" value="PROKAR_LIPOPROTEIN"/>
    <property type="match status" value="1"/>
</dbReference>
<name>A0A1W1I8C6_9BACT</name>
<gene>
    <name evidence="1" type="ORF">NSJP_2886</name>
</gene>
<sequence>MTIIKKSAIRSALILVIVTAVGCAGGLVGSKEKKLAYFNSLEQETLARLVKEHPKAEQELRDSVGYLVAEKDVVKVPMFGAGGGAGVVFDKETATRSYLRIPELQFGAGWGGRAEKVVLIFQDVHKLRDLADGKWHAGMEAEATAKVADVGLAGSGNTTELLKKGFSTYVLTDAGASATATVSMIRAQPYSID</sequence>
<proteinExistence type="predicted"/>
<keyword evidence="2" id="KW-1185">Reference proteome</keyword>
<dbReference type="KEGG" id="nja:NSJP_2886"/>
<organism evidence="1 2">
    <name type="scientific">Nitrospira japonica</name>
    <dbReference type="NCBI Taxonomy" id="1325564"/>
    <lineage>
        <taxon>Bacteria</taxon>
        <taxon>Pseudomonadati</taxon>
        <taxon>Nitrospirota</taxon>
        <taxon>Nitrospiria</taxon>
        <taxon>Nitrospirales</taxon>
        <taxon>Nitrospiraceae</taxon>
        <taxon>Nitrospira</taxon>
    </lineage>
</organism>
<dbReference type="Proteomes" id="UP000192042">
    <property type="component" value="Chromosome I"/>
</dbReference>
<dbReference type="EMBL" id="LT828648">
    <property type="protein sequence ID" value="SLM49053.1"/>
    <property type="molecule type" value="Genomic_DNA"/>
</dbReference>
<dbReference type="RefSeq" id="WP_080887353.1">
    <property type="nucleotide sequence ID" value="NZ_LT828648.1"/>
</dbReference>
<reference evidence="1 2" key="1">
    <citation type="submission" date="2017-03" db="EMBL/GenBank/DDBJ databases">
        <authorList>
            <person name="Afonso C.L."/>
            <person name="Miller P.J."/>
            <person name="Scott M.A."/>
            <person name="Spackman E."/>
            <person name="Goraichik I."/>
            <person name="Dimitrov K.M."/>
            <person name="Suarez D.L."/>
            <person name="Swayne D.E."/>
        </authorList>
    </citation>
    <scope>NUCLEOTIDE SEQUENCE [LARGE SCALE GENOMIC DNA]</scope>
    <source>
        <strain evidence="1">Genome sequencing of Nitrospira japonica strain NJ11</strain>
    </source>
</reference>
<dbReference type="AlphaFoldDB" id="A0A1W1I8C6"/>